<dbReference type="AlphaFoldDB" id="A0A160TVT8"/>
<evidence type="ECO:0000313" key="1">
    <source>
        <dbReference type="EMBL" id="CUS55620.1"/>
    </source>
</evidence>
<dbReference type="EMBL" id="CZQD01000004">
    <property type="protein sequence ID" value="CUS55620.1"/>
    <property type="molecule type" value="Genomic_DNA"/>
</dbReference>
<protein>
    <recommendedName>
        <fullName evidence="2">Anti-sigma factor</fullName>
    </recommendedName>
</protein>
<sequence>MSGQLISDDRILALIETYGADPHMFPEEERAAARARMKAHPEHFSVAIAAAREIDALLGEVPDVVTSESLRDALIASAPKAAPARKSGWKLPVWIPAGALASLTVGVFAGMSVAQPITTQDEQAEAAVYAALGFDTYTLVLEDEATQ</sequence>
<reference evidence="1" key="1">
    <citation type="submission" date="2015-10" db="EMBL/GenBank/DDBJ databases">
        <authorList>
            <person name="Gilbert D.G."/>
        </authorList>
    </citation>
    <scope>NUCLEOTIDE SEQUENCE</scope>
</reference>
<proteinExistence type="predicted"/>
<gene>
    <name evidence="1" type="ORF">MGWOODY_Hyp942</name>
</gene>
<name>A0A160TVT8_9ZZZZ</name>
<organism evidence="1">
    <name type="scientific">hydrothermal vent metagenome</name>
    <dbReference type="NCBI Taxonomy" id="652676"/>
    <lineage>
        <taxon>unclassified sequences</taxon>
        <taxon>metagenomes</taxon>
        <taxon>ecological metagenomes</taxon>
    </lineage>
</organism>
<evidence type="ECO:0008006" key="2">
    <source>
        <dbReference type="Google" id="ProtNLM"/>
    </source>
</evidence>
<accession>A0A160TVT8</accession>